<accession>A0AAP8MEG3</accession>
<gene>
    <name evidence="2" type="ORF">C0029_07730</name>
</gene>
<name>A0AAP8MEG3_9GAMM</name>
<dbReference type="GO" id="GO:0016020">
    <property type="term" value="C:membrane"/>
    <property type="evidence" value="ECO:0007669"/>
    <property type="project" value="InterPro"/>
</dbReference>
<dbReference type="EMBL" id="PKUR01000002">
    <property type="protein sequence ID" value="PLW86307.1"/>
    <property type="molecule type" value="Genomic_DNA"/>
</dbReference>
<dbReference type="NCBIfam" id="NF008528">
    <property type="entry name" value="PRK11463.1-2"/>
    <property type="match status" value="1"/>
</dbReference>
<keyword evidence="1" id="KW-1133">Transmembrane helix</keyword>
<keyword evidence="3" id="KW-1185">Reference proteome</keyword>
<comment type="caution">
    <text evidence="2">The sequence shown here is derived from an EMBL/GenBank/DDBJ whole genome shotgun (WGS) entry which is preliminary data.</text>
</comment>
<dbReference type="Proteomes" id="UP000235162">
    <property type="component" value="Unassembled WGS sequence"/>
</dbReference>
<evidence type="ECO:0000313" key="2">
    <source>
        <dbReference type="EMBL" id="PLW86307.1"/>
    </source>
</evidence>
<evidence type="ECO:0008006" key="4">
    <source>
        <dbReference type="Google" id="ProtNLM"/>
    </source>
</evidence>
<protein>
    <recommendedName>
        <fullName evidence="4">Membrane protein FxsA</fullName>
    </recommendedName>
</protein>
<feature type="transmembrane region" description="Helical" evidence="1">
    <location>
        <begin position="25"/>
        <end position="43"/>
    </location>
</feature>
<organism evidence="2 3">
    <name type="scientific">Halioglobus japonicus</name>
    <dbReference type="NCBI Taxonomy" id="930805"/>
    <lineage>
        <taxon>Bacteria</taxon>
        <taxon>Pseudomonadati</taxon>
        <taxon>Pseudomonadota</taxon>
        <taxon>Gammaproteobacteria</taxon>
        <taxon>Cellvibrionales</taxon>
        <taxon>Halieaceae</taxon>
        <taxon>Halioglobus</taxon>
    </lineage>
</organism>
<dbReference type="PANTHER" id="PTHR35335">
    <property type="entry name" value="UPF0716 PROTEIN FXSA"/>
    <property type="match status" value="1"/>
</dbReference>
<evidence type="ECO:0000256" key="1">
    <source>
        <dbReference type="SAM" id="Phobius"/>
    </source>
</evidence>
<keyword evidence="1" id="KW-0472">Membrane</keyword>
<dbReference type="KEGG" id="hja:BST95_08685"/>
<dbReference type="PANTHER" id="PTHR35335:SF1">
    <property type="entry name" value="UPF0716 PROTEIN FXSA"/>
    <property type="match status" value="1"/>
</dbReference>
<dbReference type="InterPro" id="IPR007313">
    <property type="entry name" value="FxsA"/>
</dbReference>
<reference evidence="2 3" key="1">
    <citation type="submission" date="2018-01" db="EMBL/GenBank/DDBJ databases">
        <title>The draft genome sequence of Halioglobus japonicus S1-36.</title>
        <authorList>
            <person name="Du Z.-J."/>
            <person name="Shi M.-J."/>
        </authorList>
    </citation>
    <scope>NUCLEOTIDE SEQUENCE [LARGE SCALE GENOMIC DNA]</scope>
    <source>
        <strain evidence="2 3">S1-36</strain>
    </source>
</reference>
<keyword evidence="1" id="KW-0812">Transmembrane</keyword>
<feature type="transmembrane region" description="Helical" evidence="1">
    <location>
        <begin position="76"/>
        <end position="98"/>
    </location>
</feature>
<proteinExistence type="predicted"/>
<evidence type="ECO:0000313" key="3">
    <source>
        <dbReference type="Proteomes" id="UP000235162"/>
    </source>
</evidence>
<dbReference type="Pfam" id="PF04186">
    <property type="entry name" value="FxsA"/>
    <property type="match status" value="1"/>
</dbReference>
<sequence length="141" mass="15786">MRLFFLLLPWLELFTLIQLGIETSALTAIFYVLATLVLGMAILRRQGMQLFQQLREAQQGAVLGPRLLVDDMAMGLAGILIAVPGILTDIAALVVMIGPLRRRVARFFGAPEPEPYRPQYDQSADSVIEGQFRRVDDDMRP</sequence>
<dbReference type="RefSeq" id="WP_084198927.1">
    <property type="nucleotide sequence ID" value="NZ_BMYL01000002.1"/>
</dbReference>
<dbReference type="AlphaFoldDB" id="A0AAP8MEG3"/>